<evidence type="ECO:0000256" key="6">
    <source>
        <dbReference type="ARBA" id="ARBA00022692"/>
    </source>
</evidence>
<dbReference type="PANTHER" id="PTHR32243:SF50">
    <property type="entry name" value="MALTOSE_MALTODEXTRIN TRANSPORT SYSTEM PERMEASE PROTEIN MALG"/>
    <property type="match status" value="1"/>
</dbReference>
<evidence type="ECO:0000313" key="11">
    <source>
        <dbReference type="EMBL" id="GAK56968.1"/>
    </source>
</evidence>
<dbReference type="CDD" id="cd06261">
    <property type="entry name" value="TM_PBP2"/>
    <property type="match status" value="1"/>
</dbReference>
<gene>
    <name evidence="11" type="ORF">U27_03932</name>
</gene>
<comment type="subcellular location">
    <subcellularLocation>
        <location evidence="1 9">Cell membrane</location>
        <topology evidence="1 9">Multi-pass membrane protein</topology>
    </subcellularLocation>
</comment>
<evidence type="ECO:0000313" key="12">
    <source>
        <dbReference type="Proteomes" id="UP000030661"/>
    </source>
</evidence>
<keyword evidence="8 9" id="KW-0472">Membrane</keyword>
<evidence type="ECO:0000259" key="10">
    <source>
        <dbReference type="PROSITE" id="PS50928"/>
    </source>
</evidence>
<feature type="transmembrane region" description="Helical" evidence="9">
    <location>
        <begin position="76"/>
        <end position="96"/>
    </location>
</feature>
<evidence type="ECO:0000256" key="9">
    <source>
        <dbReference type="RuleBase" id="RU363032"/>
    </source>
</evidence>
<evidence type="ECO:0000256" key="2">
    <source>
        <dbReference type="ARBA" id="ARBA00009047"/>
    </source>
</evidence>
<dbReference type="Gene3D" id="1.10.3720.10">
    <property type="entry name" value="MetI-like"/>
    <property type="match status" value="1"/>
</dbReference>
<evidence type="ECO:0000256" key="8">
    <source>
        <dbReference type="ARBA" id="ARBA00023136"/>
    </source>
</evidence>
<feature type="transmembrane region" description="Helical" evidence="9">
    <location>
        <begin position="108"/>
        <end position="130"/>
    </location>
</feature>
<evidence type="ECO:0000256" key="5">
    <source>
        <dbReference type="ARBA" id="ARBA00022597"/>
    </source>
</evidence>
<name>A0A081BXB3_VECG1</name>
<keyword evidence="6 9" id="KW-0812">Transmembrane</keyword>
<feature type="transmembrane region" description="Helical" evidence="9">
    <location>
        <begin position="242"/>
        <end position="263"/>
    </location>
</feature>
<accession>A0A081BXB3</accession>
<protein>
    <recommendedName>
        <fullName evidence="10">ABC transmembrane type-1 domain-containing protein</fullName>
    </recommendedName>
</protein>
<dbReference type="Proteomes" id="UP000030661">
    <property type="component" value="Unassembled WGS sequence"/>
</dbReference>
<evidence type="ECO:0000256" key="4">
    <source>
        <dbReference type="ARBA" id="ARBA00022475"/>
    </source>
</evidence>
<dbReference type="HOGENOM" id="CLU_016047_1_2_0"/>
<sequence>MNKHSSKIVTILLTIVVCLFAVFPFIWMISTSFKPSEEIYKLPTLFPDNPTLHGYIDTLTKSTTNFSFLQWGKNSLIISVCTTVFSLIVSTLGGYGMSRFQFTGKGSLGYVILITQVLPGSLLILPLYIIMINLNLLNSLIGLVLAYTTFSVPFCTWMMKGYFDTIPVSLDEAAMVDGCNRIRTFLNVVLPLTKPGLAATGIFSFIAGWNEYLFASQFAQSYDKWTLPVGLASFSGQYTTNWGALMAGSVMVTIPVIIIFLVLQKYLVSGMTAGAVKQ</sequence>
<feature type="transmembrane region" description="Helical" evidence="9">
    <location>
        <begin position="185"/>
        <end position="209"/>
    </location>
</feature>
<dbReference type="EMBL" id="DF820465">
    <property type="protein sequence ID" value="GAK56968.1"/>
    <property type="molecule type" value="Genomic_DNA"/>
</dbReference>
<comment type="similarity">
    <text evidence="2">Belongs to the binding-protein-dependent transport system permease family. MalFG subfamily.</text>
</comment>
<dbReference type="eggNOG" id="COG0395">
    <property type="taxonomic scope" value="Bacteria"/>
</dbReference>
<dbReference type="PROSITE" id="PS50928">
    <property type="entry name" value="ABC_TM1"/>
    <property type="match status" value="1"/>
</dbReference>
<dbReference type="GO" id="GO:0005886">
    <property type="term" value="C:plasma membrane"/>
    <property type="evidence" value="ECO:0007669"/>
    <property type="project" value="UniProtKB-SubCell"/>
</dbReference>
<dbReference type="GO" id="GO:0055085">
    <property type="term" value="P:transmembrane transport"/>
    <property type="evidence" value="ECO:0007669"/>
    <property type="project" value="InterPro"/>
</dbReference>
<keyword evidence="5" id="KW-0762">Sugar transport</keyword>
<reference evidence="11" key="1">
    <citation type="journal article" date="2015" name="PeerJ">
        <title>First genomic representation of candidate bacterial phylum KSB3 points to enhanced environmental sensing as a trigger of wastewater bulking.</title>
        <authorList>
            <person name="Sekiguchi Y."/>
            <person name="Ohashi A."/>
            <person name="Parks D.H."/>
            <person name="Yamauchi T."/>
            <person name="Tyson G.W."/>
            <person name="Hugenholtz P."/>
        </authorList>
    </citation>
    <scope>NUCLEOTIDE SEQUENCE [LARGE SCALE GENOMIC DNA]</scope>
</reference>
<evidence type="ECO:0000256" key="3">
    <source>
        <dbReference type="ARBA" id="ARBA00022448"/>
    </source>
</evidence>
<dbReference type="SUPFAM" id="SSF161098">
    <property type="entry name" value="MetI-like"/>
    <property type="match status" value="1"/>
</dbReference>
<evidence type="ECO:0000256" key="7">
    <source>
        <dbReference type="ARBA" id="ARBA00022989"/>
    </source>
</evidence>
<dbReference type="InterPro" id="IPR035906">
    <property type="entry name" value="MetI-like_sf"/>
</dbReference>
<evidence type="ECO:0000256" key="1">
    <source>
        <dbReference type="ARBA" id="ARBA00004651"/>
    </source>
</evidence>
<dbReference type="STRING" id="1499967.U27_03932"/>
<feature type="transmembrane region" description="Helical" evidence="9">
    <location>
        <begin position="9"/>
        <end position="29"/>
    </location>
</feature>
<keyword evidence="7 9" id="KW-1133">Transmembrane helix</keyword>
<dbReference type="Pfam" id="PF00528">
    <property type="entry name" value="BPD_transp_1"/>
    <property type="match status" value="1"/>
</dbReference>
<dbReference type="PANTHER" id="PTHR32243">
    <property type="entry name" value="MALTOSE TRANSPORT SYSTEM PERMEASE-RELATED"/>
    <property type="match status" value="1"/>
</dbReference>
<dbReference type="InterPro" id="IPR000515">
    <property type="entry name" value="MetI-like"/>
</dbReference>
<feature type="domain" description="ABC transmembrane type-1" evidence="10">
    <location>
        <begin position="72"/>
        <end position="263"/>
    </location>
</feature>
<proteinExistence type="inferred from homology"/>
<dbReference type="InterPro" id="IPR050901">
    <property type="entry name" value="BP-dep_ABC_trans_perm"/>
</dbReference>
<organism evidence="11">
    <name type="scientific">Vecturithrix granuli</name>
    <dbReference type="NCBI Taxonomy" id="1499967"/>
    <lineage>
        <taxon>Bacteria</taxon>
        <taxon>Candidatus Moduliflexota</taxon>
        <taxon>Candidatus Vecturitrichia</taxon>
        <taxon>Candidatus Vecturitrichales</taxon>
        <taxon>Candidatus Vecturitrichaceae</taxon>
        <taxon>Candidatus Vecturithrix</taxon>
    </lineage>
</organism>
<keyword evidence="12" id="KW-1185">Reference proteome</keyword>
<feature type="transmembrane region" description="Helical" evidence="9">
    <location>
        <begin position="136"/>
        <end position="157"/>
    </location>
</feature>
<dbReference type="AlphaFoldDB" id="A0A081BXB3"/>
<keyword evidence="3 9" id="KW-0813">Transport</keyword>
<keyword evidence="4" id="KW-1003">Cell membrane</keyword>